<dbReference type="InterPro" id="IPR028082">
    <property type="entry name" value="Peripla_BP_I"/>
</dbReference>
<dbReference type="CDD" id="cd13686">
    <property type="entry name" value="GluR_Plant"/>
    <property type="match status" value="1"/>
</dbReference>
<comment type="subcellular location">
    <subcellularLocation>
        <location evidence="1">Membrane</location>
        <topology evidence="1">Multi-pass membrane protein</topology>
    </subcellularLocation>
</comment>
<keyword evidence="10" id="KW-0325">Glycoprotein</keyword>
<evidence type="ECO:0000256" key="12">
    <source>
        <dbReference type="ARBA" id="ARBA00023303"/>
    </source>
</evidence>
<feature type="domain" description="Ionotropic glutamate receptor C-terminal" evidence="16">
    <location>
        <begin position="462"/>
        <end position="801"/>
    </location>
</feature>
<dbReference type="Pfam" id="PF00060">
    <property type="entry name" value="Lig_chan"/>
    <property type="match status" value="1"/>
</dbReference>
<dbReference type="PIRSF" id="PIRSF037090">
    <property type="entry name" value="Iontro_Glu-like_rcpt_pln"/>
    <property type="match status" value="1"/>
</dbReference>
<dbReference type="Pfam" id="PF01094">
    <property type="entry name" value="ANF_receptor"/>
    <property type="match status" value="1"/>
</dbReference>
<dbReference type="InterPro" id="IPR044440">
    <property type="entry name" value="GABAb_receptor_plant_PBP1"/>
</dbReference>
<keyword evidence="4 15" id="KW-0812">Transmembrane</keyword>
<evidence type="ECO:0000256" key="1">
    <source>
        <dbReference type="ARBA" id="ARBA00004141"/>
    </source>
</evidence>
<feature type="transmembrane region" description="Helical" evidence="15">
    <location>
        <begin position="588"/>
        <end position="608"/>
    </location>
</feature>
<feature type="region of interest" description="Disordered" evidence="14">
    <location>
        <begin position="879"/>
        <end position="898"/>
    </location>
</feature>
<dbReference type="FunFam" id="3.40.50.2300:FF:000188">
    <property type="entry name" value="Glutamate receptor"/>
    <property type="match status" value="1"/>
</dbReference>
<dbReference type="InterPro" id="IPR015683">
    <property type="entry name" value="Ionotropic_Glu_rcpt"/>
</dbReference>
<dbReference type="InterPro" id="IPR017103">
    <property type="entry name" value="Iontropic_Glu_rcpt_pln"/>
</dbReference>
<evidence type="ECO:0000256" key="15">
    <source>
        <dbReference type="SAM" id="Phobius"/>
    </source>
</evidence>
<dbReference type="PANTHER" id="PTHR34836:SF7">
    <property type="entry name" value="RECEPTOR LIGAND BINDING REGION DOMAIN-CONTAINING PROTEIN"/>
    <property type="match status" value="1"/>
</dbReference>
<dbReference type="InterPro" id="IPR001320">
    <property type="entry name" value="Iontro_rcpt_C"/>
</dbReference>
<evidence type="ECO:0000256" key="4">
    <source>
        <dbReference type="ARBA" id="ARBA00022692"/>
    </source>
</evidence>
<evidence type="ECO:0000256" key="8">
    <source>
        <dbReference type="ARBA" id="ARBA00023136"/>
    </source>
</evidence>
<keyword evidence="5" id="KW-0732">Signal</keyword>
<dbReference type="GO" id="GO:0016020">
    <property type="term" value="C:membrane"/>
    <property type="evidence" value="ECO:0007669"/>
    <property type="project" value="UniProtKB-SubCell"/>
</dbReference>
<dbReference type="SMART" id="SM00079">
    <property type="entry name" value="PBPe"/>
    <property type="match status" value="1"/>
</dbReference>
<dbReference type="InterPro" id="IPR001828">
    <property type="entry name" value="ANF_lig-bd_rcpt"/>
</dbReference>
<keyword evidence="18" id="KW-1185">Reference proteome</keyword>
<evidence type="ECO:0000256" key="14">
    <source>
        <dbReference type="SAM" id="MobiDB-lite"/>
    </source>
</evidence>
<keyword evidence="8 13" id="KW-0472">Membrane</keyword>
<gene>
    <name evidence="17" type="ORF">C2S53_003225</name>
</gene>
<evidence type="ECO:0000256" key="6">
    <source>
        <dbReference type="ARBA" id="ARBA00022989"/>
    </source>
</evidence>
<dbReference type="AlphaFoldDB" id="A0AAD4PCK2"/>
<comment type="similarity">
    <text evidence="2 13">Belongs to the glutamate-gated ion channel (TC 1.A.10.1) family.</text>
</comment>
<dbReference type="PANTHER" id="PTHR34836">
    <property type="entry name" value="OS06G0188250 PROTEIN"/>
    <property type="match status" value="1"/>
</dbReference>
<dbReference type="Gene3D" id="3.40.50.2300">
    <property type="match status" value="2"/>
</dbReference>
<feature type="transmembrane region" description="Helical" evidence="15">
    <location>
        <begin position="649"/>
        <end position="673"/>
    </location>
</feature>
<name>A0AAD4PCK2_PERFH</name>
<dbReference type="SUPFAM" id="SSF53850">
    <property type="entry name" value="Periplasmic binding protein-like II"/>
    <property type="match status" value="1"/>
</dbReference>
<sequence>MTMLMLRSSIINYSVFHILILCILVLNTIYGDVDINSDQTQMQIAVPVRVVLDMNSSFSAMVNLCMDMAIADFYSSHSNYETRLQLHKKETKNALDFNLAVVELVKNEEALAILGSGMPIQEAFAAEVGEAAMVPIVSFTARSWGLSRNPNPENRYIFRTAWDDAVQAEALAAICGRFEWGEAVILYEDTENGNQFLSHTIKAFQDADIRLTYMVSIPVSAEDSDIEQELNTVNAKQTRVFLVHMNPVLGSRLFALAYAAGMMSEGYAWIVTDRLSIFLNSVDSKTRDVMDGVVGIRPYVFDSNKLKSFRARWTRTMLLSKTADPVMDLNVYGLWAYDTVTALAIAAENTNHSSLSLHVNKTGLLGMYSSSFVSELSKTKFRGIAGDFELVEGKLLKCSAYEIFNIIGNGERRVGFWSGERGITREVEVMRYSKSNNEMKKVVWPGDSIIQPKGWSIPPRGSLRVGVPWRSGFMEFVKVVIDPATNQTHATGFAVDVFLESLKQLPFPVSYAFHCINDSTEEEGDWSANIMLQKKIKEYDIVVADTTIWAPRAQYTDFSLPYSESGIVLVVKNKKPFDMWIFVRPLRWDLWVAIIVASMLIGVVLRVLENGGTVSPNAEQYGLIYWSPIAILAFQDRNMVSNKWSVLVLMWWLFTAFILMQSFTANLSAILTLDQLKFSFSQDYYVGYQEGSFVKTFLTENLNINESRLKGYSSIQGFHDGMSKGSNNGGVDAIIDELPYMKLLLNSYDSQYKIVGPTYRTDGFGFAFPPESPLVRYFSKAILNVTQGPTMTYIERKNLGPGYSSQDPLSSVFSQGTSSLALHQFAGLFLLTGSFLLLALFCSQTSIGPKLTRTTQHFLQTYLTTFNTPVTDANADAGNHGIQQDAHHNHNHNLDGAQQDPQEISETALPNTAQNAGEDGLELLVLPHN</sequence>
<dbReference type="Gene3D" id="3.40.190.10">
    <property type="entry name" value="Periplasmic binding protein-like II"/>
    <property type="match status" value="1"/>
</dbReference>
<comment type="function">
    <text evidence="13">Glutamate-gated receptor that probably acts as non-selective cation channel.</text>
</comment>
<evidence type="ECO:0000256" key="3">
    <source>
        <dbReference type="ARBA" id="ARBA00022448"/>
    </source>
</evidence>
<evidence type="ECO:0000313" key="17">
    <source>
        <dbReference type="EMBL" id="KAH6835374.1"/>
    </source>
</evidence>
<dbReference type="CDD" id="cd19990">
    <property type="entry name" value="PBP1_GABAb_receptor_plant"/>
    <property type="match status" value="1"/>
</dbReference>
<organism evidence="17 18">
    <name type="scientific">Perilla frutescens var. hirtella</name>
    <name type="common">Perilla citriodora</name>
    <name type="synonym">Perilla setoyensis</name>
    <dbReference type="NCBI Taxonomy" id="608512"/>
    <lineage>
        <taxon>Eukaryota</taxon>
        <taxon>Viridiplantae</taxon>
        <taxon>Streptophyta</taxon>
        <taxon>Embryophyta</taxon>
        <taxon>Tracheophyta</taxon>
        <taxon>Spermatophyta</taxon>
        <taxon>Magnoliopsida</taxon>
        <taxon>eudicotyledons</taxon>
        <taxon>Gunneridae</taxon>
        <taxon>Pentapetalae</taxon>
        <taxon>asterids</taxon>
        <taxon>lamiids</taxon>
        <taxon>Lamiales</taxon>
        <taxon>Lamiaceae</taxon>
        <taxon>Nepetoideae</taxon>
        <taxon>Elsholtzieae</taxon>
        <taxon>Perilla</taxon>
    </lineage>
</organism>
<evidence type="ECO:0000256" key="5">
    <source>
        <dbReference type="ARBA" id="ARBA00022729"/>
    </source>
</evidence>
<dbReference type="Proteomes" id="UP001190926">
    <property type="component" value="Unassembled WGS sequence"/>
</dbReference>
<dbReference type="SUPFAM" id="SSF53822">
    <property type="entry name" value="Periplasmic binding protein-like I"/>
    <property type="match status" value="1"/>
</dbReference>
<feature type="transmembrane region" description="Helical" evidence="15">
    <location>
        <begin position="820"/>
        <end position="841"/>
    </location>
</feature>
<accession>A0AAD4PCK2</accession>
<protein>
    <recommendedName>
        <fullName evidence="13">Glutamate receptor</fullName>
    </recommendedName>
</protein>
<keyword evidence="12 13" id="KW-0407">Ion channel</keyword>
<keyword evidence="7 13" id="KW-0406">Ion transport</keyword>
<evidence type="ECO:0000256" key="13">
    <source>
        <dbReference type="PIRNR" id="PIRNR037090"/>
    </source>
</evidence>
<dbReference type="Gene3D" id="1.10.287.70">
    <property type="match status" value="1"/>
</dbReference>
<keyword evidence="6 15" id="KW-1133">Transmembrane helix</keyword>
<reference evidence="17 18" key="1">
    <citation type="journal article" date="2021" name="Nat. Commun.">
        <title>Incipient diploidization of the medicinal plant Perilla within 10,000 years.</title>
        <authorList>
            <person name="Zhang Y."/>
            <person name="Shen Q."/>
            <person name="Leng L."/>
            <person name="Zhang D."/>
            <person name="Chen S."/>
            <person name="Shi Y."/>
            <person name="Ning Z."/>
            <person name="Chen S."/>
        </authorList>
    </citation>
    <scope>NUCLEOTIDE SEQUENCE [LARGE SCALE GENOMIC DNA]</scope>
    <source>
        <strain evidence="18">cv. PC099</strain>
    </source>
</reference>
<comment type="caution">
    <text evidence="17">The sequence shown here is derived from an EMBL/GenBank/DDBJ whole genome shotgun (WGS) entry which is preliminary data.</text>
</comment>
<evidence type="ECO:0000256" key="10">
    <source>
        <dbReference type="ARBA" id="ARBA00023180"/>
    </source>
</evidence>
<evidence type="ECO:0000256" key="9">
    <source>
        <dbReference type="ARBA" id="ARBA00023170"/>
    </source>
</evidence>
<keyword evidence="11 13" id="KW-1071">Ligand-gated ion channel</keyword>
<dbReference type="EMBL" id="SDAM02000035">
    <property type="protein sequence ID" value="KAH6835374.1"/>
    <property type="molecule type" value="Genomic_DNA"/>
</dbReference>
<keyword evidence="3 13" id="KW-0813">Transport</keyword>
<evidence type="ECO:0000313" key="18">
    <source>
        <dbReference type="Proteomes" id="UP001190926"/>
    </source>
</evidence>
<evidence type="ECO:0000259" key="16">
    <source>
        <dbReference type="SMART" id="SM00079"/>
    </source>
</evidence>
<evidence type="ECO:0000256" key="2">
    <source>
        <dbReference type="ARBA" id="ARBA00008685"/>
    </source>
</evidence>
<dbReference type="GO" id="GO:0015276">
    <property type="term" value="F:ligand-gated monoatomic ion channel activity"/>
    <property type="evidence" value="ECO:0007669"/>
    <property type="project" value="InterPro"/>
</dbReference>
<proteinExistence type="inferred from homology"/>
<evidence type="ECO:0000256" key="7">
    <source>
        <dbReference type="ARBA" id="ARBA00023065"/>
    </source>
</evidence>
<evidence type="ECO:0000256" key="11">
    <source>
        <dbReference type="ARBA" id="ARBA00023286"/>
    </source>
</evidence>
<keyword evidence="9 13" id="KW-0675">Receptor</keyword>